<feature type="compositionally biased region" description="Polar residues" evidence="2">
    <location>
        <begin position="161"/>
        <end position="170"/>
    </location>
</feature>
<gene>
    <name evidence="4" type="ORF">AJ80_00367</name>
</gene>
<reference evidence="4 5" key="1">
    <citation type="submission" date="2017-10" db="EMBL/GenBank/DDBJ databases">
        <title>Comparative genomics in systemic dimorphic fungi from Ajellomycetaceae.</title>
        <authorList>
            <person name="Munoz J.F."/>
            <person name="Mcewen J.G."/>
            <person name="Clay O.K."/>
            <person name="Cuomo C.A."/>
        </authorList>
    </citation>
    <scope>NUCLEOTIDE SEQUENCE [LARGE SCALE GENOMIC DNA]</scope>
    <source>
        <strain evidence="4 5">UAMH7299</strain>
    </source>
</reference>
<feature type="region of interest" description="Disordered" evidence="2">
    <location>
        <begin position="1431"/>
        <end position="1457"/>
    </location>
</feature>
<dbReference type="Pfam" id="PF18210">
    <property type="entry name" value="Knl1_RWD_C"/>
    <property type="match status" value="1"/>
</dbReference>
<dbReference type="Proteomes" id="UP000224634">
    <property type="component" value="Unassembled WGS sequence"/>
</dbReference>
<dbReference type="PANTHER" id="PTHR28260">
    <property type="entry name" value="SPINDLE POLE BODY COMPONENT SPC105"/>
    <property type="match status" value="1"/>
</dbReference>
<feature type="compositionally biased region" description="Polar residues" evidence="2">
    <location>
        <begin position="127"/>
        <end position="136"/>
    </location>
</feature>
<dbReference type="SMART" id="SM01315">
    <property type="entry name" value="Spc7_N"/>
    <property type="match status" value="1"/>
</dbReference>
<feature type="compositionally biased region" description="Low complexity" evidence="2">
    <location>
        <begin position="278"/>
        <end position="310"/>
    </location>
</feature>
<feature type="compositionally biased region" description="Acidic residues" evidence="2">
    <location>
        <begin position="965"/>
        <end position="979"/>
    </location>
</feature>
<feature type="compositionally biased region" description="Basic residues" evidence="2">
    <location>
        <begin position="115"/>
        <end position="125"/>
    </location>
</feature>
<sequence length="1560" mass="170679">MPPSKGDSAGAARVRSRRSFAQMPRLGASSAVDKENMTTDVSAVDSQSNTSQTRTTRDKKLRSKSLGPGGLDALQNGSGNRRKSVAQFPLKSILKPTVPVSPIRAIPSFDESRKRTPARSPKRGAQRSESNPNEQSDLLIDFSTPPPAGVIGGDNLANPFDTFNPSSIMRNSRLAAEQQREAESEKEEREKREQERKAILEQRAARRKSMANRRVSFAPEATLHTWNVVELAEDSTSSSASTNSTRRASSLASDHDPTQGPSSGVTSGAFDDIDDAEAFSSSPYSGSSAADSDDTGAVSIGPADGDSSNSDTDDDGSTVISMDNATQQSMASVRSDGSSTASSIRLERSLRQAARMAGTRGIDYDENGDLSMEFANHEIAGAFKPWVQKGTNLDFDLEDLSSRLDQENANVFTKPSDSRLPAGEAPSEYGEDADMSMDVTKAIGGILLNKPEDLEDHPKPAMADEMSNYGDQTMEFTKVIGGIAGTPSSLKDVSAYSDVGDDEDMTMEFTSVLGGVLKKPDVPGSNPREYDQQSNADTENTAENFSSDLEEEQEMDMTNAVGGILPPIEEHTEPQDDETMGMDMTSAMGRILTPQRVLYPNIQMDLEAEPASSPFQEHIPSSPLKSPRRSPRKSPLKSPVRHIAPVASESGSPSLAAVKPRPGRRSVGSHVSTTPKSSSRQSTPVKKRTTPSKQVTPQVLRPTTPSKTPPSSNIAFRSASPKKLFKPELRQQSAQKTPNTAKSLFQQDSQTGRATPSFVLRPIERRTSGLGIDKEGLGSPKVAAILDRRRSIGEDAQQFVPQTQPLRGVRFDDPRQLEQEVDKELSEESRETTALTGSFTEEHGEKESTLTLREMIQSLTPKKNKLKGRKSLHVGAAIGLLGKRPAELDSDEEEEYSPKRLKGRDASPVKSIKLPAPPSKAETVRRLPRFSTRNGHGSSPLRPASPQKQFTQPIADRRSSQESTADLEADVDDDSLENTEPEHNSIHLQEFLDMTNIHFMELTTTKRRHTLAPDSNKIRVVHSGDGIAKEISLEDCVAAGVCTVPMLELYQHSCRELKSYISEGRQIIRSIEDETYADNPPLFQEYATAPPDIRLLMDNQFRNVKTHARLLSKSMWYEWRMKLLEGLKEGLDRHVEEMKHDEAVLAKREELLTSVVPDLVEKHSKLEVEARNLQQLADEMESCDQEELRRTRETLAAVDAEIATKQKRLEEAQEQLQGSTNVIDAGAELKTEFLAQIGEAERVREECRGWSVKEVQSLKASVHNLECQTGWTILSVKCGQNSKYGPIVSMKYRDELQLDFHPGAFKVKQQPSTSGRRSSQAGINMPLTLSYSPDSRRSGGRGSASASPSPEKALILHALRIRTSHISQASVSPRELLASVSRAWEMAINLSHETRMLGYCGISRSKTVEVKPSEPALLKVRCMLLGWTSGQQQEQQSKDSSTATTGQADNGGKTRARIDVDFTVKPKQPSQASSDEGIVADVGIVVDVSARKVYGFGDWVGNGGSSSSSASSRLSEQHIGEVLSKAIQRKGGDGEDAEMLLLGKGVWKDAVKRLERRVFG</sequence>
<comment type="caution">
    <text evidence="4">The sequence shown here is derived from an EMBL/GenBank/DDBJ whole genome shotgun (WGS) entry which is preliminary data.</text>
</comment>
<feature type="compositionally biased region" description="Low complexity" evidence="2">
    <location>
        <begin position="235"/>
        <end position="252"/>
    </location>
</feature>
<dbReference type="SMART" id="SM00787">
    <property type="entry name" value="Spc7"/>
    <property type="match status" value="1"/>
</dbReference>
<feature type="region of interest" description="Disordered" evidence="2">
    <location>
        <begin position="879"/>
        <end position="987"/>
    </location>
</feature>
<evidence type="ECO:0000313" key="4">
    <source>
        <dbReference type="EMBL" id="PGH28109.1"/>
    </source>
</evidence>
<feature type="compositionally biased region" description="Polar residues" evidence="2">
    <location>
        <begin position="1431"/>
        <end position="1448"/>
    </location>
</feature>
<feature type="region of interest" description="Disordered" evidence="2">
    <location>
        <begin position="1"/>
        <end position="320"/>
    </location>
</feature>
<accession>A0A2B7Z4E0</accession>
<dbReference type="GO" id="GO:0034501">
    <property type="term" value="P:protein localization to kinetochore"/>
    <property type="evidence" value="ECO:0007669"/>
    <property type="project" value="TreeGrafter"/>
</dbReference>
<evidence type="ECO:0000259" key="3">
    <source>
        <dbReference type="SMART" id="SM00787"/>
    </source>
</evidence>
<evidence type="ECO:0000256" key="1">
    <source>
        <dbReference type="SAM" id="Coils"/>
    </source>
</evidence>
<feature type="compositionally biased region" description="Basic residues" evidence="2">
    <location>
        <begin position="626"/>
        <end position="635"/>
    </location>
</feature>
<feature type="compositionally biased region" description="Basic and acidic residues" evidence="2">
    <location>
        <begin position="809"/>
        <end position="831"/>
    </location>
</feature>
<feature type="compositionally biased region" description="Polar residues" evidence="2">
    <location>
        <begin position="730"/>
        <end position="754"/>
    </location>
</feature>
<feature type="compositionally biased region" description="Low complexity" evidence="2">
    <location>
        <begin position="702"/>
        <end position="712"/>
    </location>
</feature>
<name>A0A2B7Z4E0_POLH7</name>
<dbReference type="EMBL" id="PDNA01000002">
    <property type="protein sequence ID" value="PGH28109.1"/>
    <property type="molecule type" value="Genomic_DNA"/>
</dbReference>
<dbReference type="Pfam" id="PF15402">
    <property type="entry name" value="MELT_2"/>
    <property type="match status" value="6"/>
</dbReference>
<dbReference type="InterPro" id="IPR013253">
    <property type="entry name" value="Spc7_domain"/>
</dbReference>
<dbReference type="GO" id="GO:1990758">
    <property type="term" value="P:mitotic sister chromatid biorientation"/>
    <property type="evidence" value="ECO:0007669"/>
    <property type="project" value="TreeGrafter"/>
</dbReference>
<feature type="coiled-coil region" evidence="1">
    <location>
        <begin position="1163"/>
        <end position="1222"/>
    </location>
</feature>
<feature type="compositionally biased region" description="Polar residues" evidence="2">
    <location>
        <begin position="532"/>
        <end position="543"/>
    </location>
</feature>
<dbReference type="STRING" id="1447883.A0A2B7Z4E0"/>
<dbReference type="PANTHER" id="PTHR28260:SF1">
    <property type="entry name" value="SPINDLE POLE BODY COMPONENT SPC105"/>
    <property type="match status" value="1"/>
</dbReference>
<dbReference type="InterPro" id="IPR033338">
    <property type="entry name" value="Spc105/Spc7"/>
</dbReference>
<dbReference type="OrthoDB" id="5592879at2759"/>
<dbReference type="GO" id="GO:0000776">
    <property type="term" value="C:kinetochore"/>
    <property type="evidence" value="ECO:0007669"/>
    <property type="project" value="TreeGrafter"/>
</dbReference>
<dbReference type="Pfam" id="PF08317">
    <property type="entry name" value="Spc7"/>
    <property type="match status" value="1"/>
</dbReference>
<keyword evidence="5" id="KW-1185">Reference proteome</keyword>
<feature type="domain" description="Spc7 kinetochore protein" evidence="3">
    <location>
        <begin position="971"/>
        <end position="1301"/>
    </location>
</feature>
<feature type="region of interest" description="Disordered" evidence="2">
    <location>
        <begin position="1305"/>
        <end position="1349"/>
    </location>
</feature>
<dbReference type="GO" id="GO:0007094">
    <property type="term" value="P:mitotic spindle assembly checkpoint signaling"/>
    <property type="evidence" value="ECO:0007669"/>
    <property type="project" value="TreeGrafter"/>
</dbReference>
<proteinExistence type="predicted"/>
<feature type="region of interest" description="Disordered" evidence="2">
    <location>
        <begin position="516"/>
        <end position="543"/>
    </location>
</feature>
<feature type="compositionally biased region" description="Polar residues" evidence="2">
    <location>
        <begin position="669"/>
        <end position="684"/>
    </location>
</feature>
<feature type="compositionally biased region" description="Basic and acidic residues" evidence="2">
    <location>
        <begin position="178"/>
        <end position="204"/>
    </location>
</feature>
<feature type="region of interest" description="Disordered" evidence="2">
    <location>
        <begin position="794"/>
        <end position="848"/>
    </location>
</feature>
<organism evidence="4 5">
    <name type="scientific">Polytolypa hystricis (strain UAMH7299)</name>
    <dbReference type="NCBI Taxonomy" id="1447883"/>
    <lineage>
        <taxon>Eukaryota</taxon>
        <taxon>Fungi</taxon>
        <taxon>Dikarya</taxon>
        <taxon>Ascomycota</taxon>
        <taxon>Pezizomycotina</taxon>
        <taxon>Eurotiomycetes</taxon>
        <taxon>Eurotiomycetidae</taxon>
        <taxon>Onygenales</taxon>
        <taxon>Onygenales incertae sedis</taxon>
        <taxon>Polytolypa</taxon>
    </lineage>
</organism>
<feature type="region of interest" description="Disordered" evidence="2">
    <location>
        <begin position="610"/>
        <end position="762"/>
    </location>
</feature>
<feature type="compositionally biased region" description="Polar residues" evidence="2">
    <location>
        <begin position="1309"/>
        <end position="1322"/>
    </location>
</feature>
<evidence type="ECO:0000313" key="5">
    <source>
        <dbReference type="Proteomes" id="UP000224634"/>
    </source>
</evidence>
<dbReference type="InterPro" id="IPR040850">
    <property type="entry name" value="Knl1_RWD_C"/>
</dbReference>
<keyword evidence="1" id="KW-0175">Coiled coil</keyword>
<evidence type="ECO:0000256" key="2">
    <source>
        <dbReference type="SAM" id="MobiDB-lite"/>
    </source>
</evidence>
<protein>
    <recommendedName>
        <fullName evidence="3">Spc7 kinetochore protein domain-containing protein</fullName>
    </recommendedName>
</protein>